<gene>
    <name evidence="1" type="ORF">SDRG_13483</name>
</gene>
<dbReference type="OrthoDB" id="10528034at2759"/>
<dbReference type="InParanoid" id="T0RGH2"/>
<evidence type="ECO:0000313" key="1">
    <source>
        <dbReference type="EMBL" id="EQC28802.1"/>
    </source>
</evidence>
<dbReference type="EMBL" id="JH767191">
    <property type="protein sequence ID" value="EQC28802.1"/>
    <property type="molecule type" value="Genomic_DNA"/>
</dbReference>
<dbReference type="VEuPathDB" id="FungiDB:SDRG_13483"/>
<protein>
    <submittedName>
        <fullName evidence="1">Uncharacterized protein</fullName>
    </submittedName>
</protein>
<accession>T0RGH2</accession>
<dbReference type="RefSeq" id="XP_008617797.1">
    <property type="nucleotide sequence ID" value="XM_008619575.1"/>
</dbReference>
<evidence type="ECO:0000313" key="2">
    <source>
        <dbReference type="Proteomes" id="UP000030762"/>
    </source>
</evidence>
<keyword evidence="2" id="KW-1185">Reference proteome</keyword>
<proteinExistence type="predicted"/>
<name>T0RGH2_SAPDV</name>
<sequence>MANEDAPTCATHSLLLYAGAKYLYTTDRWLYNGVYYLDRASAVLSPALAGRRVRL</sequence>
<dbReference type="AlphaFoldDB" id="T0RGH2"/>
<organism evidence="1 2">
    <name type="scientific">Saprolegnia diclina (strain VS20)</name>
    <dbReference type="NCBI Taxonomy" id="1156394"/>
    <lineage>
        <taxon>Eukaryota</taxon>
        <taxon>Sar</taxon>
        <taxon>Stramenopiles</taxon>
        <taxon>Oomycota</taxon>
        <taxon>Saprolegniomycetes</taxon>
        <taxon>Saprolegniales</taxon>
        <taxon>Saprolegniaceae</taxon>
        <taxon>Saprolegnia</taxon>
    </lineage>
</organism>
<dbReference type="Proteomes" id="UP000030762">
    <property type="component" value="Unassembled WGS sequence"/>
</dbReference>
<dbReference type="GeneID" id="19954210"/>
<reference evidence="1 2" key="1">
    <citation type="submission" date="2012-04" db="EMBL/GenBank/DDBJ databases">
        <title>The Genome Sequence of Saprolegnia declina VS20.</title>
        <authorList>
            <consortium name="The Broad Institute Genome Sequencing Platform"/>
            <person name="Russ C."/>
            <person name="Nusbaum C."/>
            <person name="Tyler B."/>
            <person name="van West P."/>
            <person name="Dieguez-Uribeondo J."/>
            <person name="de Bruijn I."/>
            <person name="Tripathy S."/>
            <person name="Jiang R."/>
            <person name="Young S.K."/>
            <person name="Zeng Q."/>
            <person name="Gargeya S."/>
            <person name="Fitzgerald M."/>
            <person name="Haas B."/>
            <person name="Abouelleil A."/>
            <person name="Alvarado L."/>
            <person name="Arachchi H.M."/>
            <person name="Berlin A."/>
            <person name="Chapman S.B."/>
            <person name="Goldberg J."/>
            <person name="Griggs A."/>
            <person name="Gujja S."/>
            <person name="Hansen M."/>
            <person name="Howarth C."/>
            <person name="Imamovic A."/>
            <person name="Larimer J."/>
            <person name="McCowen C."/>
            <person name="Montmayeur A."/>
            <person name="Murphy C."/>
            <person name="Neiman D."/>
            <person name="Pearson M."/>
            <person name="Priest M."/>
            <person name="Roberts A."/>
            <person name="Saif S."/>
            <person name="Shea T."/>
            <person name="Sisk P."/>
            <person name="Sykes S."/>
            <person name="Wortman J."/>
            <person name="Nusbaum C."/>
            <person name="Birren B."/>
        </authorList>
    </citation>
    <scope>NUCLEOTIDE SEQUENCE [LARGE SCALE GENOMIC DNA]</scope>
    <source>
        <strain evidence="1 2">VS20</strain>
    </source>
</reference>